<protein>
    <submittedName>
        <fullName evidence="2">Uncharacterized protein</fullName>
    </submittedName>
</protein>
<accession>A0A9P7YW20</accession>
<keyword evidence="1" id="KW-0472">Membrane</keyword>
<comment type="caution">
    <text evidence="2">The sequence shown here is derived from an EMBL/GenBank/DDBJ whole genome shotgun (WGS) entry which is preliminary data.</text>
</comment>
<gene>
    <name evidence="2" type="ORF">BJ878DRAFT_524565</name>
</gene>
<keyword evidence="1" id="KW-0812">Transmembrane</keyword>
<sequence length="134" mass="14891">MQLLTEATNINNYAIGNARMLTNLVRFLQATRASYVEGIESGFLLPDGAAFVQALSVSAFLSFWGPLPLYWCMLLLGLLSDRQRGSFDTPSCILLLHPIFHKILFHLLSAVLPANASCSLLYTFGSILLRQHFD</sequence>
<proteinExistence type="predicted"/>
<evidence type="ECO:0000313" key="2">
    <source>
        <dbReference type="EMBL" id="KAG9240727.1"/>
    </source>
</evidence>
<feature type="transmembrane region" description="Helical" evidence="1">
    <location>
        <begin position="50"/>
        <end position="79"/>
    </location>
</feature>
<evidence type="ECO:0000256" key="1">
    <source>
        <dbReference type="SAM" id="Phobius"/>
    </source>
</evidence>
<reference evidence="2" key="1">
    <citation type="journal article" date="2021" name="IMA Fungus">
        <title>Genomic characterization of three marine fungi, including Emericellopsis atlantica sp. nov. with signatures of a generalist lifestyle and marine biomass degradation.</title>
        <authorList>
            <person name="Hagestad O.C."/>
            <person name="Hou L."/>
            <person name="Andersen J.H."/>
            <person name="Hansen E.H."/>
            <person name="Altermark B."/>
            <person name="Li C."/>
            <person name="Kuhnert E."/>
            <person name="Cox R.J."/>
            <person name="Crous P.W."/>
            <person name="Spatafora J.W."/>
            <person name="Lail K."/>
            <person name="Amirebrahimi M."/>
            <person name="Lipzen A."/>
            <person name="Pangilinan J."/>
            <person name="Andreopoulos W."/>
            <person name="Hayes R.D."/>
            <person name="Ng V."/>
            <person name="Grigoriev I.V."/>
            <person name="Jackson S.A."/>
            <person name="Sutton T.D.S."/>
            <person name="Dobson A.D.W."/>
            <person name="Rama T."/>
        </authorList>
    </citation>
    <scope>NUCLEOTIDE SEQUENCE</scope>
    <source>
        <strain evidence="2">TRa3180A</strain>
    </source>
</reference>
<feature type="transmembrane region" description="Helical" evidence="1">
    <location>
        <begin position="103"/>
        <end position="124"/>
    </location>
</feature>
<evidence type="ECO:0000313" key="3">
    <source>
        <dbReference type="Proteomes" id="UP000887226"/>
    </source>
</evidence>
<dbReference type="EMBL" id="MU254358">
    <property type="protein sequence ID" value="KAG9240727.1"/>
    <property type="molecule type" value="Genomic_DNA"/>
</dbReference>
<keyword evidence="3" id="KW-1185">Reference proteome</keyword>
<keyword evidence="1" id="KW-1133">Transmembrane helix</keyword>
<dbReference type="Proteomes" id="UP000887226">
    <property type="component" value="Unassembled WGS sequence"/>
</dbReference>
<organism evidence="2 3">
    <name type="scientific">Calycina marina</name>
    <dbReference type="NCBI Taxonomy" id="1763456"/>
    <lineage>
        <taxon>Eukaryota</taxon>
        <taxon>Fungi</taxon>
        <taxon>Dikarya</taxon>
        <taxon>Ascomycota</taxon>
        <taxon>Pezizomycotina</taxon>
        <taxon>Leotiomycetes</taxon>
        <taxon>Helotiales</taxon>
        <taxon>Pezizellaceae</taxon>
        <taxon>Calycina</taxon>
    </lineage>
</organism>
<name>A0A9P7YW20_9HELO</name>
<dbReference type="AlphaFoldDB" id="A0A9P7YW20"/>